<comment type="similarity">
    <text evidence="2">Belongs to the UppP family.</text>
</comment>
<evidence type="ECO:0000256" key="8">
    <source>
        <dbReference type="ARBA" id="ARBA00022989"/>
    </source>
</evidence>
<proteinExistence type="inferred from homology"/>
<evidence type="ECO:0000256" key="3">
    <source>
        <dbReference type="ARBA" id="ARBA00012374"/>
    </source>
</evidence>
<evidence type="ECO:0000256" key="6">
    <source>
        <dbReference type="ARBA" id="ARBA00022692"/>
    </source>
</evidence>
<dbReference type="EC" id="3.6.1.27" evidence="3"/>
<keyword evidence="8 12" id="KW-1133">Transmembrane helix</keyword>
<feature type="transmembrane region" description="Helical" evidence="12">
    <location>
        <begin position="79"/>
        <end position="100"/>
    </location>
</feature>
<protein>
    <recommendedName>
        <fullName evidence="4">Undecaprenyl-diphosphatase</fullName>
        <ecNumber evidence="3">3.6.1.27</ecNumber>
    </recommendedName>
    <alternativeName>
        <fullName evidence="10">Undecaprenyl pyrophosphate phosphatase</fullName>
    </alternativeName>
</protein>
<organism evidence="13">
    <name type="scientific">marine metagenome</name>
    <dbReference type="NCBI Taxonomy" id="408172"/>
    <lineage>
        <taxon>unclassified sequences</taxon>
        <taxon>metagenomes</taxon>
        <taxon>ecological metagenomes</taxon>
    </lineage>
</organism>
<evidence type="ECO:0000256" key="9">
    <source>
        <dbReference type="ARBA" id="ARBA00023136"/>
    </source>
</evidence>
<gene>
    <name evidence="13" type="ORF">METZ01_LOCUS333659</name>
</gene>
<dbReference type="GO" id="GO:0050380">
    <property type="term" value="F:undecaprenyl-diphosphatase activity"/>
    <property type="evidence" value="ECO:0007669"/>
    <property type="project" value="UniProtKB-EC"/>
</dbReference>
<comment type="catalytic activity">
    <reaction evidence="11">
        <text>di-trans,octa-cis-undecaprenyl diphosphate + H2O = di-trans,octa-cis-undecaprenyl phosphate + phosphate + H(+)</text>
        <dbReference type="Rhea" id="RHEA:28094"/>
        <dbReference type="ChEBI" id="CHEBI:15377"/>
        <dbReference type="ChEBI" id="CHEBI:15378"/>
        <dbReference type="ChEBI" id="CHEBI:43474"/>
        <dbReference type="ChEBI" id="CHEBI:58405"/>
        <dbReference type="ChEBI" id="CHEBI:60392"/>
        <dbReference type="EC" id="3.6.1.27"/>
    </reaction>
</comment>
<keyword evidence="5" id="KW-1003">Cell membrane</keyword>
<keyword evidence="6 12" id="KW-0812">Transmembrane</keyword>
<evidence type="ECO:0000256" key="10">
    <source>
        <dbReference type="ARBA" id="ARBA00032707"/>
    </source>
</evidence>
<dbReference type="GO" id="GO:0005886">
    <property type="term" value="C:plasma membrane"/>
    <property type="evidence" value="ECO:0007669"/>
    <property type="project" value="UniProtKB-SubCell"/>
</dbReference>
<evidence type="ECO:0000256" key="1">
    <source>
        <dbReference type="ARBA" id="ARBA00004651"/>
    </source>
</evidence>
<dbReference type="PANTHER" id="PTHR30622">
    <property type="entry name" value="UNDECAPRENYL-DIPHOSPHATASE"/>
    <property type="match status" value="1"/>
</dbReference>
<dbReference type="PANTHER" id="PTHR30622:SF2">
    <property type="entry name" value="UNDECAPRENYL-DIPHOSPHATASE"/>
    <property type="match status" value="1"/>
</dbReference>
<dbReference type="Pfam" id="PF02673">
    <property type="entry name" value="BacA"/>
    <property type="match status" value="1"/>
</dbReference>
<dbReference type="EMBL" id="UINC01112108">
    <property type="protein sequence ID" value="SVC80805.1"/>
    <property type="molecule type" value="Genomic_DNA"/>
</dbReference>
<evidence type="ECO:0000313" key="13">
    <source>
        <dbReference type="EMBL" id="SVC80805.1"/>
    </source>
</evidence>
<dbReference type="AlphaFoldDB" id="A0A382Q793"/>
<evidence type="ECO:0000256" key="7">
    <source>
        <dbReference type="ARBA" id="ARBA00022801"/>
    </source>
</evidence>
<feature type="transmembrane region" description="Helical" evidence="12">
    <location>
        <begin position="46"/>
        <end position="67"/>
    </location>
</feature>
<feature type="transmembrane region" description="Helical" evidence="12">
    <location>
        <begin position="140"/>
        <end position="169"/>
    </location>
</feature>
<accession>A0A382Q793</accession>
<name>A0A382Q793_9ZZZZ</name>
<evidence type="ECO:0000256" key="12">
    <source>
        <dbReference type="SAM" id="Phobius"/>
    </source>
</evidence>
<sequence length="254" mass="27304">MTLLDAIILGAIQGITEFLPISSSGHLVLGQALLGIVLPGNEFEVITHLGTLLSVFCIFWTDIIKLISGIRDIRTQKYILYLTIATIPAVVVGLTSKSFISVLFESIHLVSISLIFTGLILFLSQKLIQRSETMTIKKGFLIGLSQAIAIIPGISRSGMTIIMGLALGISGKEAAKFSFLLAIPSITGAGILTLMDTSFSTMTIPASSLIAAFLSSFIIGYLSLKWLFGLLESGKFHLFGYYCILIGLLTLVII</sequence>
<reference evidence="13" key="1">
    <citation type="submission" date="2018-05" db="EMBL/GenBank/DDBJ databases">
        <authorList>
            <person name="Lanie J.A."/>
            <person name="Ng W.-L."/>
            <person name="Kazmierczak K.M."/>
            <person name="Andrzejewski T.M."/>
            <person name="Davidsen T.M."/>
            <person name="Wayne K.J."/>
            <person name="Tettelin H."/>
            <person name="Glass J.I."/>
            <person name="Rusch D."/>
            <person name="Podicherti R."/>
            <person name="Tsui H.-C.T."/>
            <person name="Winkler M.E."/>
        </authorList>
    </citation>
    <scope>NUCLEOTIDE SEQUENCE</scope>
</reference>
<evidence type="ECO:0000256" key="11">
    <source>
        <dbReference type="ARBA" id="ARBA00047594"/>
    </source>
</evidence>
<feature type="transmembrane region" description="Helical" evidence="12">
    <location>
        <begin position="206"/>
        <end position="224"/>
    </location>
</feature>
<feature type="transmembrane region" description="Helical" evidence="12">
    <location>
        <begin position="106"/>
        <end position="128"/>
    </location>
</feature>
<feature type="transmembrane region" description="Helical" evidence="12">
    <location>
        <begin position="175"/>
        <end position="194"/>
    </location>
</feature>
<keyword evidence="7" id="KW-0378">Hydrolase</keyword>
<evidence type="ECO:0000256" key="5">
    <source>
        <dbReference type="ARBA" id="ARBA00022475"/>
    </source>
</evidence>
<feature type="transmembrane region" description="Helical" evidence="12">
    <location>
        <begin position="236"/>
        <end position="253"/>
    </location>
</feature>
<evidence type="ECO:0000256" key="2">
    <source>
        <dbReference type="ARBA" id="ARBA00010621"/>
    </source>
</evidence>
<evidence type="ECO:0000256" key="4">
    <source>
        <dbReference type="ARBA" id="ARBA00021581"/>
    </source>
</evidence>
<dbReference type="HAMAP" id="MF_01006">
    <property type="entry name" value="Undec_diphosphatase"/>
    <property type="match status" value="1"/>
</dbReference>
<comment type="subcellular location">
    <subcellularLocation>
        <location evidence="1">Cell membrane</location>
        <topology evidence="1">Multi-pass membrane protein</topology>
    </subcellularLocation>
</comment>
<dbReference type="InterPro" id="IPR003824">
    <property type="entry name" value="UppP"/>
</dbReference>
<keyword evidence="9 12" id="KW-0472">Membrane</keyword>